<keyword evidence="2 3" id="KW-0732">Signal</keyword>
<feature type="chain" id="PRO_5008686554" evidence="3">
    <location>
        <begin position="26"/>
        <end position="264"/>
    </location>
</feature>
<name>A0A1C3XGN2_9HYPH</name>
<dbReference type="Pfam" id="PF00497">
    <property type="entry name" value="SBP_bac_3"/>
    <property type="match status" value="1"/>
</dbReference>
<dbReference type="SUPFAM" id="SSF53850">
    <property type="entry name" value="Periplasmic binding protein-like II"/>
    <property type="match status" value="1"/>
</dbReference>
<dbReference type="OrthoDB" id="9768183at2"/>
<dbReference type="GO" id="GO:0042597">
    <property type="term" value="C:periplasmic space"/>
    <property type="evidence" value="ECO:0007669"/>
    <property type="project" value="UniProtKB-SubCell"/>
</dbReference>
<dbReference type="InterPro" id="IPR001638">
    <property type="entry name" value="Solute-binding_3/MltF_N"/>
</dbReference>
<organism evidence="5 6">
    <name type="scientific">Rhizobium lusitanum</name>
    <dbReference type="NCBI Taxonomy" id="293958"/>
    <lineage>
        <taxon>Bacteria</taxon>
        <taxon>Pseudomonadati</taxon>
        <taxon>Pseudomonadota</taxon>
        <taxon>Alphaproteobacteria</taxon>
        <taxon>Hyphomicrobiales</taxon>
        <taxon>Rhizobiaceae</taxon>
        <taxon>Rhizobium/Agrobacterium group</taxon>
        <taxon>Rhizobium</taxon>
    </lineage>
</organism>
<evidence type="ECO:0000313" key="6">
    <source>
        <dbReference type="Proteomes" id="UP000199205"/>
    </source>
</evidence>
<dbReference type="AlphaFoldDB" id="A0A1C3XGN2"/>
<dbReference type="PANTHER" id="PTHR35936">
    <property type="entry name" value="MEMBRANE-BOUND LYTIC MUREIN TRANSGLYCOSYLASE F"/>
    <property type="match status" value="1"/>
</dbReference>
<accession>A0A1C3XGN2</accession>
<dbReference type="Gene3D" id="3.40.190.10">
    <property type="entry name" value="Periplasmic binding protein-like II"/>
    <property type="match status" value="2"/>
</dbReference>
<evidence type="ECO:0000313" key="5">
    <source>
        <dbReference type="EMBL" id="SCB51421.1"/>
    </source>
</evidence>
<evidence type="ECO:0000256" key="3">
    <source>
        <dbReference type="SAM" id="SignalP"/>
    </source>
</evidence>
<evidence type="ECO:0000256" key="2">
    <source>
        <dbReference type="ARBA" id="ARBA00022729"/>
    </source>
</evidence>
<dbReference type="PANTHER" id="PTHR35936:SF19">
    <property type="entry name" value="AMINO-ACID-BINDING PROTEIN YXEM-RELATED"/>
    <property type="match status" value="1"/>
</dbReference>
<evidence type="ECO:0000256" key="1">
    <source>
        <dbReference type="ARBA" id="ARBA00004418"/>
    </source>
</evidence>
<comment type="subcellular location">
    <subcellularLocation>
        <location evidence="1">Periplasm</location>
    </subcellularLocation>
</comment>
<dbReference type="EMBL" id="FMAF01000039">
    <property type="protein sequence ID" value="SCB51421.1"/>
    <property type="molecule type" value="Genomic_DNA"/>
</dbReference>
<dbReference type="Proteomes" id="UP000199205">
    <property type="component" value="Unassembled WGS sequence"/>
</dbReference>
<dbReference type="RefSeq" id="WP_092577081.1">
    <property type="nucleotide sequence ID" value="NZ_FMAF01000039.1"/>
</dbReference>
<gene>
    <name evidence="5" type="ORF">GA0061101_13930</name>
</gene>
<dbReference type="CDD" id="cd13626">
    <property type="entry name" value="PBP2_Cystine_like"/>
    <property type="match status" value="1"/>
</dbReference>
<feature type="signal peptide" evidence="3">
    <location>
        <begin position="1"/>
        <end position="25"/>
    </location>
</feature>
<proteinExistence type="predicted"/>
<feature type="domain" description="Solute-binding protein family 3/N-terminal" evidence="4">
    <location>
        <begin position="35"/>
        <end position="252"/>
    </location>
</feature>
<protein>
    <submittedName>
        <fullName evidence="5">Polar amino acid transport system substrate-binding protein</fullName>
    </submittedName>
</protein>
<reference evidence="5 6" key="1">
    <citation type="submission" date="2016-08" db="EMBL/GenBank/DDBJ databases">
        <authorList>
            <person name="Seilhamer J.J."/>
        </authorList>
    </citation>
    <scope>NUCLEOTIDE SEQUENCE [LARGE SCALE GENOMIC DNA]</scope>
    <source>
        <strain evidence="5 6">P1-7</strain>
    </source>
</reference>
<dbReference type="SMART" id="SM00062">
    <property type="entry name" value="PBPb"/>
    <property type="match status" value="1"/>
</dbReference>
<evidence type="ECO:0000259" key="4">
    <source>
        <dbReference type="SMART" id="SM00062"/>
    </source>
</evidence>
<sequence>MKRQIIAFAFAVAAAFATSQAPASAAGLELLQPGKLLVATEGTFPPFSMRAADGSLDGLEIRVMKEVAKRLGLEYTPVIIKWESLLIGLQADQYDITSDAMDITPPRQKQVVFADGWLESGGVVVVPNNSSIKTPDDLKGKTVGALASSTFTKLAQDRGANVKDYKAETDGIQDLVNGNIDAEITDAIGAGYMIKSANMPLHVLPQFVSHIQKGFAVKKGKPELVKAVNKALADMIADGTYAKLTTDLVGFNPAPKDPIRSIQQ</sequence>